<keyword evidence="1" id="KW-0812">Transmembrane</keyword>
<gene>
    <name evidence="2" type="ORF">H9812_00290</name>
</gene>
<organism evidence="2 3">
    <name type="scientific">Candidatus Gallimonas intestinigallinarum</name>
    <dbReference type="NCBI Taxonomy" id="2838604"/>
    <lineage>
        <taxon>Bacteria</taxon>
        <taxon>Bacillati</taxon>
        <taxon>Bacillota</taxon>
        <taxon>Clostridia</taxon>
        <taxon>Candidatus Gallimonas</taxon>
    </lineage>
</organism>
<evidence type="ECO:0000256" key="1">
    <source>
        <dbReference type="SAM" id="Phobius"/>
    </source>
</evidence>
<accession>A0A9D2DVQ5</accession>
<comment type="caution">
    <text evidence="2">The sequence shown here is derived from an EMBL/GenBank/DDBJ whole genome shotgun (WGS) entry which is preliminary data.</text>
</comment>
<evidence type="ECO:0000313" key="2">
    <source>
        <dbReference type="EMBL" id="HIZ23904.1"/>
    </source>
</evidence>
<feature type="transmembrane region" description="Helical" evidence="1">
    <location>
        <begin position="271"/>
        <end position="290"/>
    </location>
</feature>
<feature type="transmembrane region" description="Helical" evidence="1">
    <location>
        <begin position="351"/>
        <end position="370"/>
    </location>
</feature>
<reference evidence="2" key="2">
    <citation type="submission" date="2021-04" db="EMBL/GenBank/DDBJ databases">
        <authorList>
            <person name="Gilroy R."/>
        </authorList>
    </citation>
    <scope>NUCLEOTIDE SEQUENCE</scope>
    <source>
        <strain evidence="2">CHK33-5263</strain>
    </source>
</reference>
<feature type="transmembrane region" description="Helical" evidence="1">
    <location>
        <begin position="195"/>
        <end position="220"/>
    </location>
</feature>
<feature type="transmembrane region" description="Helical" evidence="1">
    <location>
        <begin position="6"/>
        <end position="22"/>
    </location>
</feature>
<protein>
    <submittedName>
        <fullName evidence="2">EpsG family protein</fullName>
    </submittedName>
</protein>
<name>A0A9D2DVQ5_9FIRM</name>
<reference evidence="2" key="1">
    <citation type="journal article" date="2021" name="PeerJ">
        <title>Extensive microbial diversity within the chicken gut microbiome revealed by metagenomics and culture.</title>
        <authorList>
            <person name="Gilroy R."/>
            <person name="Ravi A."/>
            <person name="Getino M."/>
            <person name="Pursley I."/>
            <person name="Horton D.L."/>
            <person name="Alikhan N.F."/>
            <person name="Baker D."/>
            <person name="Gharbi K."/>
            <person name="Hall N."/>
            <person name="Watson M."/>
            <person name="Adriaenssens E.M."/>
            <person name="Foster-Nyarko E."/>
            <person name="Jarju S."/>
            <person name="Secka A."/>
            <person name="Antonio M."/>
            <person name="Oren A."/>
            <person name="Chaudhuri R.R."/>
            <person name="La Ragione R."/>
            <person name="Hildebrand F."/>
            <person name="Pallen M.J."/>
        </authorList>
    </citation>
    <scope>NUCLEOTIDE SEQUENCE</scope>
    <source>
        <strain evidence="2">CHK33-5263</strain>
    </source>
</reference>
<feature type="transmembrane region" description="Helical" evidence="1">
    <location>
        <begin position="59"/>
        <end position="81"/>
    </location>
</feature>
<evidence type="ECO:0000313" key="3">
    <source>
        <dbReference type="Proteomes" id="UP000824044"/>
    </source>
</evidence>
<feature type="transmembrane region" description="Helical" evidence="1">
    <location>
        <begin position="172"/>
        <end position="188"/>
    </location>
</feature>
<dbReference type="Proteomes" id="UP000824044">
    <property type="component" value="Unassembled WGS sequence"/>
</dbReference>
<feature type="transmembrane region" description="Helical" evidence="1">
    <location>
        <begin position="226"/>
        <end position="250"/>
    </location>
</feature>
<proteinExistence type="predicted"/>
<keyword evidence="1" id="KW-1133">Transmembrane helix</keyword>
<dbReference type="Pfam" id="PF14897">
    <property type="entry name" value="EpsG"/>
    <property type="match status" value="1"/>
</dbReference>
<dbReference type="InterPro" id="IPR049458">
    <property type="entry name" value="EpsG-like"/>
</dbReference>
<feature type="transmembrane region" description="Helical" evidence="1">
    <location>
        <begin position="150"/>
        <end position="166"/>
    </location>
</feature>
<feature type="transmembrane region" description="Helical" evidence="1">
    <location>
        <begin position="125"/>
        <end position="143"/>
    </location>
</feature>
<dbReference type="EMBL" id="DXBS01000005">
    <property type="protein sequence ID" value="HIZ23904.1"/>
    <property type="molecule type" value="Genomic_DNA"/>
</dbReference>
<keyword evidence="1" id="KW-0472">Membrane</keyword>
<dbReference type="AlphaFoldDB" id="A0A9D2DVQ5"/>
<feature type="transmembrane region" description="Helical" evidence="1">
    <location>
        <begin position="296"/>
        <end position="318"/>
    </location>
</feature>
<sequence>MIVYLLAFALTIVFIHFASVYYRRIRGECCVPDAVGVQRFRMPARSAVCRTPAQRRADLIRYLIFFFLAFFPLFFVAAVRYDVGTDYFYTYTPNWWKIMAGESPYSEWGFNLLNRVLQWFTSDPQWLFVATSALFTFAVIRTIVCCSDNAALSAAVLLVSCVWFWSLNNVRQAIAVAIMFAAFPFMVNRQWVQYLFCLFFAWLFHWTALLMILPFLIVQVGLFRKYFAFSIVAAVLLLPVVCKAVVWVALQTKYAYFFESDLNNSRANPVNILYHLAVFVLTGFVLREHIGKDKSAYALLCMQFFALLLSASSLFISISEMIARLTMFFQIYQLLLVPRCCTYIRSKWGKVAFGGAYLLLYGVYMVYYIVLQGYHGVLPYQWVL</sequence>